<accession>M7BJ18</accession>
<dbReference type="Proteomes" id="UP000031443">
    <property type="component" value="Unassembled WGS sequence"/>
</dbReference>
<protein>
    <submittedName>
        <fullName evidence="2">Uncharacterized protein</fullName>
    </submittedName>
</protein>
<name>M7BJ18_CHEMY</name>
<sequence>MQREGMVSPGPWLKSKGSPPAGPVLTPPVTRTLRLKPVLCGSDLYKHQAHSDVQTDPLVEQQRCYALRLAEQAWLLQGEARRSPLRSTLSCADEKHNVCGMVSDQVCIFYGRTVSEAAGSSLFSLGYSTGTVKNMQKVPSGPTRTVPLRASAVS</sequence>
<feature type="region of interest" description="Disordered" evidence="1">
    <location>
        <begin position="1"/>
        <end position="28"/>
    </location>
</feature>
<evidence type="ECO:0000313" key="3">
    <source>
        <dbReference type="Proteomes" id="UP000031443"/>
    </source>
</evidence>
<reference evidence="3" key="1">
    <citation type="journal article" date="2013" name="Nat. Genet.">
        <title>The draft genomes of soft-shell turtle and green sea turtle yield insights into the development and evolution of the turtle-specific body plan.</title>
        <authorList>
            <person name="Wang Z."/>
            <person name="Pascual-Anaya J."/>
            <person name="Zadissa A."/>
            <person name="Li W."/>
            <person name="Niimura Y."/>
            <person name="Huang Z."/>
            <person name="Li C."/>
            <person name="White S."/>
            <person name="Xiong Z."/>
            <person name="Fang D."/>
            <person name="Wang B."/>
            <person name="Ming Y."/>
            <person name="Chen Y."/>
            <person name="Zheng Y."/>
            <person name="Kuraku S."/>
            <person name="Pignatelli M."/>
            <person name="Herrero J."/>
            <person name="Beal K."/>
            <person name="Nozawa M."/>
            <person name="Li Q."/>
            <person name="Wang J."/>
            <person name="Zhang H."/>
            <person name="Yu L."/>
            <person name="Shigenobu S."/>
            <person name="Wang J."/>
            <person name="Liu J."/>
            <person name="Flicek P."/>
            <person name="Searle S."/>
            <person name="Wang J."/>
            <person name="Kuratani S."/>
            <person name="Yin Y."/>
            <person name="Aken B."/>
            <person name="Zhang G."/>
            <person name="Irie N."/>
        </authorList>
    </citation>
    <scope>NUCLEOTIDE SEQUENCE [LARGE SCALE GENOMIC DNA]</scope>
</reference>
<dbReference type="AlphaFoldDB" id="M7BJ18"/>
<organism evidence="2 3">
    <name type="scientific">Chelonia mydas</name>
    <name type="common">Green sea-turtle</name>
    <name type="synonym">Chelonia agassizi</name>
    <dbReference type="NCBI Taxonomy" id="8469"/>
    <lineage>
        <taxon>Eukaryota</taxon>
        <taxon>Metazoa</taxon>
        <taxon>Chordata</taxon>
        <taxon>Craniata</taxon>
        <taxon>Vertebrata</taxon>
        <taxon>Euteleostomi</taxon>
        <taxon>Archelosauria</taxon>
        <taxon>Testudinata</taxon>
        <taxon>Testudines</taxon>
        <taxon>Cryptodira</taxon>
        <taxon>Durocryptodira</taxon>
        <taxon>Americhelydia</taxon>
        <taxon>Chelonioidea</taxon>
        <taxon>Cheloniidae</taxon>
        <taxon>Chelonia</taxon>
    </lineage>
</organism>
<keyword evidence="3" id="KW-1185">Reference proteome</keyword>
<dbReference type="EMBL" id="KB523138">
    <property type="protein sequence ID" value="EMP37189.1"/>
    <property type="molecule type" value="Genomic_DNA"/>
</dbReference>
<evidence type="ECO:0000313" key="2">
    <source>
        <dbReference type="EMBL" id="EMP37189.1"/>
    </source>
</evidence>
<proteinExistence type="predicted"/>
<gene>
    <name evidence="2" type="ORF">UY3_05720</name>
</gene>
<evidence type="ECO:0000256" key="1">
    <source>
        <dbReference type="SAM" id="MobiDB-lite"/>
    </source>
</evidence>